<dbReference type="EMBL" id="FUYZ01000002">
    <property type="protein sequence ID" value="SKB75400.1"/>
    <property type="molecule type" value="Genomic_DNA"/>
</dbReference>
<name>A0A1T5DV32_9FLAO</name>
<organism evidence="1 2">
    <name type="scientific">Soonwooa buanensis</name>
    <dbReference type="NCBI Taxonomy" id="619805"/>
    <lineage>
        <taxon>Bacteria</taxon>
        <taxon>Pseudomonadati</taxon>
        <taxon>Bacteroidota</taxon>
        <taxon>Flavobacteriia</taxon>
        <taxon>Flavobacteriales</taxon>
        <taxon>Weeksellaceae</taxon>
        <taxon>Chryseobacterium group</taxon>
        <taxon>Soonwooa</taxon>
    </lineage>
</organism>
<keyword evidence="2" id="KW-1185">Reference proteome</keyword>
<protein>
    <recommendedName>
        <fullName evidence="3">YtxH-like protein</fullName>
    </recommendedName>
</protein>
<reference evidence="1 2" key="1">
    <citation type="submission" date="2017-02" db="EMBL/GenBank/DDBJ databases">
        <authorList>
            <person name="Peterson S.W."/>
        </authorList>
    </citation>
    <scope>NUCLEOTIDE SEQUENCE [LARGE SCALE GENOMIC DNA]</scope>
    <source>
        <strain evidence="1 2">DSM 22323</strain>
    </source>
</reference>
<sequence>MGSKKNGLLALLGLGALAYWKYKKSTPEEQQAVKDKINTAKDNLTKFGNDLKSKANEVVDQAKNKAGELKQDVENSAQ</sequence>
<gene>
    <name evidence="1" type="ORF">SAMN05660477_01031</name>
</gene>
<accession>A0A1T5DV32</accession>
<evidence type="ECO:0000313" key="2">
    <source>
        <dbReference type="Proteomes" id="UP000191112"/>
    </source>
</evidence>
<proteinExistence type="predicted"/>
<dbReference type="OrthoDB" id="1273650at2"/>
<dbReference type="RefSeq" id="WP_079666300.1">
    <property type="nucleotide sequence ID" value="NZ_FUYZ01000002.1"/>
</dbReference>
<evidence type="ECO:0000313" key="1">
    <source>
        <dbReference type="EMBL" id="SKB75400.1"/>
    </source>
</evidence>
<dbReference type="AlphaFoldDB" id="A0A1T5DV32"/>
<dbReference type="Proteomes" id="UP000191112">
    <property type="component" value="Unassembled WGS sequence"/>
</dbReference>
<evidence type="ECO:0008006" key="3">
    <source>
        <dbReference type="Google" id="ProtNLM"/>
    </source>
</evidence>